<dbReference type="InterPro" id="IPR001610">
    <property type="entry name" value="PAC"/>
</dbReference>
<dbReference type="InterPro" id="IPR000014">
    <property type="entry name" value="PAS"/>
</dbReference>
<evidence type="ECO:0000259" key="6">
    <source>
        <dbReference type="PROSITE" id="PS50110"/>
    </source>
</evidence>
<keyword evidence="4" id="KW-0597">Phosphoprotein</keyword>
<dbReference type="InterPro" id="IPR000700">
    <property type="entry name" value="PAS-assoc_C"/>
</dbReference>
<evidence type="ECO:0000256" key="3">
    <source>
        <dbReference type="ARBA" id="ARBA00022991"/>
    </source>
</evidence>
<dbReference type="CDD" id="cd00156">
    <property type="entry name" value="REC"/>
    <property type="match status" value="1"/>
</dbReference>
<dbReference type="CDD" id="cd00130">
    <property type="entry name" value="PAS"/>
    <property type="match status" value="2"/>
</dbReference>
<keyword evidence="2" id="KW-0288">FMN</keyword>
<keyword evidence="1" id="KW-0285">Flavoprotein</keyword>
<gene>
    <name evidence="9" type="ORF">DU484_04855</name>
</gene>
<dbReference type="SMART" id="SM00448">
    <property type="entry name" value="REC"/>
    <property type="match status" value="1"/>
</dbReference>
<dbReference type="Pfam" id="PF00072">
    <property type="entry name" value="Response_reg"/>
    <property type="match status" value="1"/>
</dbReference>
<dbReference type="Gene3D" id="3.30.450.20">
    <property type="entry name" value="PAS domain"/>
    <property type="match status" value="2"/>
</dbReference>
<proteinExistence type="predicted"/>
<evidence type="ECO:0000256" key="4">
    <source>
        <dbReference type="PROSITE-ProRule" id="PRU00169"/>
    </source>
</evidence>
<evidence type="ECO:0000313" key="9">
    <source>
        <dbReference type="EMBL" id="AXG09247.1"/>
    </source>
</evidence>
<evidence type="ECO:0000256" key="2">
    <source>
        <dbReference type="ARBA" id="ARBA00022643"/>
    </source>
</evidence>
<dbReference type="Gene3D" id="3.40.50.2300">
    <property type="match status" value="1"/>
</dbReference>
<name>A0A345EAM5_9EURY</name>
<dbReference type="InterPro" id="IPR035965">
    <property type="entry name" value="PAS-like_dom_sf"/>
</dbReference>
<dbReference type="PROSITE" id="PS50110">
    <property type="entry name" value="RESPONSE_REGULATORY"/>
    <property type="match status" value="1"/>
</dbReference>
<protein>
    <submittedName>
        <fullName evidence="9">PAS domain S-box protein</fullName>
    </submittedName>
</protein>
<dbReference type="PROSITE" id="PS50113">
    <property type="entry name" value="PAC"/>
    <property type="match status" value="2"/>
</dbReference>
<sequence>MDVTTDFVRLLHVDDNPAITELTATYLEREDERISVTTATGAEAALDILATDEIDCVVSDYNMPGLNGIEFLEAVRREYPDLPFILFTGRGSEEIASEAISAGVSDYLQKGGGTDKYALLANRVGNAVQKRRNERARERDQAIITEATDAILVVGADATVQYATPSTEAVIGRAATDLRGTDASELIVPADRPRVMAEFAALVADPGGHRTVEFRHDRPDGTRIWIETRGRNLLDREPVDGIVIYGRDVTDRKERETELRRQSRIIEQAPIGITCSDPSREDNPLVYANAAFEALTGYEFEEIVGRNCRFLQGERTDPASVAAMRDAIDAREPITVDVWNYRKDGTEFWNRVTISPIEDDDGEITQFVGFQQSLPAETGDDQKSTRRDDDVD</sequence>
<dbReference type="Proteomes" id="UP000252985">
    <property type="component" value="Chromosome"/>
</dbReference>
<feature type="compositionally biased region" description="Basic and acidic residues" evidence="5">
    <location>
        <begin position="380"/>
        <end position="392"/>
    </location>
</feature>
<feature type="domain" description="PAS" evidence="7">
    <location>
        <begin position="136"/>
        <end position="206"/>
    </location>
</feature>
<feature type="domain" description="PAS" evidence="7">
    <location>
        <begin position="258"/>
        <end position="329"/>
    </location>
</feature>
<feature type="domain" description="PAC" evidence="8">
    <location>
        <begin position="334"/>
        <end position="386"/>
    </location>
</feature>
<accession>A0A345EAM5</accession>
<dbReference type="SMART" id="SM00086">
    <property type="entry name" value="PAC"/>
    <property type="match status" value="2"/>
</dbReference>
<dbReference type="RefSeq" id="WP_114605252.1">
    <property type="nucleotide sequence ID" value="NZ_CP031148.1"/>
</dbReference>
<dbReference type="PROSITE" id="PS50112">
    <property type="entry name" value="PAS"/>
    <property type="match status" value="2"/>
</dbReference>
<dbReference type="AlphaFoldDB" id="A0A345EAM5"/>
<dbReference type="NCBIfam" id="TIGR00229">
    <property type="entry name" value="sensory_box"/>
    <property type="match status" value="2"/>
</dbReference>
<feature type="region of interest" description="Disordered" evidence="5">
    <location>
        <begin position="371"/>
        <end position="392"/>
    </location>
</feature>
<dbReference type="GO" id="GO:0000160">
    <property type="term" value="P:phosphorelay signal transduction system"/>
    <property type="evidence" value="ECO:0007669"/>
    <property type="project" value="InterPro"/>
</dbReference>
<dbReference type="InterPro" id="IPR001789">
    <property type="entry name" value="Sig_transdc_resp-reg_receiver"/>
</dbReference>
<evidence type="ECO:0000256" key="1">
    <source>
        <dbReference type="ARBA" id="ARBA00022630"/>
    </source>
</evidence>
<feature type="modified residue" description="4-aspartylphosphate" evidence="4">
    <location>
        <position position="60"/>
    </location>
</feature>
<reference evidence="9 10" key="1">
    <citation type="submission" date="2018-07" db="EMBL/GenBank/DDBJ databases">
        <title>Genome sequences of Haloplanus sp. CBA1112.</title>
        <authorList>
            <person name="Kim Y.B."/>
            <person name="Roh S.W."/>
        </authorList>
    </citation>
    <scope>NUCLEOTIDE SEQUENCE [LARGE SCALE GENOMIC DNA]</scope>
    <source>
        <strain evidence="9 10">CBA1112</strain>
    </source>
</reference>
<evidence type="ECO:0000259" key="7">
    <source>
        <dbReference type="PROSITE" id="PS50112"/>
    </source>
</evidence>
<dbReference type="GeneID" id="37286283"/>
<evidence type="ECO:0000259" key="8">
    <source>
        <dbReference type="PROSITE" id="PS50113"/>
    </source>
</evidence>
<dbReference type="EMBL" id="CP031148">
    <property type="protein sequence ID" value="AXG09247.1"/>
    <property type="molecule type" value="Genomic_DNA"/>
</dbReference>
<dbReference type="Pfam" id="PF08448">
    <property type="entry name" value="PAS_4"/>
    <property type="match status" value="1"/>
</dbReference>
<dbReference type="SUPFAM" id="SSF55785">
    <property type="entry name" value="PYP-like sensor domain (PAS domain)"/>
    <property type="match status" value="2"/>
</dbReference>
<organism evidence="9 10">
    <name type="scientific">Haloplanus rubicundus</name>
    <dbReference type="NCBI Taxonomy" id="1547898"/>
    <lineage>
        <taxon>Archaea</taxon>
        <taxon>Methanobacteriati</taxon>
        <taxon>Methanobacteriota</taxon>
        <taxon>Stenosarchaea group</taxon>
        <taxon>Halobacteria</taxon>
        <taxon>Halobacteriales</taxon>
        <taxon>Haloferacaceae</taxon>
        <taxon>Haloplanus</taxon>
    </lineage>
</organism>
<feature type="domain" description="PAC" evidence="8">
    <location>
        <begin position="210"/>
        <end position="261"/>
    </location>
</feature>
<dbReference type="Pfam" id="PF13426">
    <property type="entry name" value="PAS_9"/>
    <property type="match status" value="1"/>
</dbReference>
<dbReference type="SMART" id="SM00091">
    <property type="entry name" value="PAS"/>
    <property type="match status" value="2"/>
</dbReference>
<dbReference type="KEGG" id="haq:DU484_04855"/>
<dbReference type="SUPFAM" id="SSF52172">
    <property type="entry name" value="CheY-like"/>
    <property type="match status" value="1"/>
</dbReference>
<evidence type="ECO:0000256" key="5">
    <source>
        <dbReference type="SAM" id="MobiDB-lite"/>
    </source>
</evidence>
<keyword evidence="3" id="KW-0157">Chromophore</keyword>
<feature type="domain" description="Response regulatory" evidence="6">
    <location>
        <begin position="9"/>
        <end position="125"/>
    </location>
</feature>
<evidence type="ECO:0000313" key="10">
    <source>
        <dbReference type="Proteomes" id="UP000252985"/>
    </source>
</evidence>
<dbReference type="PANTHER" id="PTHR47429">
    <property type="entry name" value="PROTEIN TWIN LOV 1"/>
    <property type="match status" value="1"/>
</dbReference>
<dbReference type="InterPro" id="IPR011006">
    <property type="entry name" value="CheY-like_superfamily"/>
</dbReference>
<dbReference type="InterPro" id="IPR013656">
    <property type="entry name" value="PAS_4"/>
</dbReference>
<dbReference type="PANTHER" id="PTHR47429:SF2">
    <property type="entry name" value="PROTEIN TWIN LOV 1"/>
    <property type="match status" value="1"/>
</dbReference>